<evidence type="ECO:0000313" key="5">
    <source>
        <dbReference type="Proteomes" id="UP000188586"/>
    </source>
</evidence>
<dbReference type="Proteomes" id="UP000188586">
    <property type="component" value="Unassembled WGS sequence"/>
</dbReference>
<dbReference type="InterPro" id="IPR029060">
    <property type="entry name" value="PIN-like_dom_sf"/>
</dbReference>
<evidence type="ECO:0000313" key="3">
    <source>
        <dbReference type="EMBL" id="OOH70343.1"/>
    </source>
</evidence>
<dbReference type="Proteomes" id="UP000029452">
    <property type="component" value="Unassembled WGS sequence"/>
</dbReference>
<name>A0A094WC24_9BACT</name>
<protein>
    <submittedName>
        <fullName evidence="2">PIN (PilT N terminus) domain</fullName>
    </submittedName>
    <submittedName>
        <fullName evidence="3">VapC toxin family PIN domain ribonuclease</fullName>
    </submittedName>
</protein>
<dbReference type="SUPFAM" id="SSF88723">
    <property type="entry name" value="PIN domain-like"/>
    <property type="match status" value="1"/>
</dbReference>
<dbReference type="AlphaFoldDB" id="A0A094WC24"/>
<comment type="caution">
    <text evidence="2">The sequence shown here is derived from an EMBL/GenBank/DDBJ whole genome shotgun (WGS) entry which is preliminary data.</text>
</comment>
<evidence type="ECO:0000313" key="4">
    <source>
        <dbReference type="Proteomes" id="UP000029452"/>
    </source>
</evidence>
<dbReference type="Pfam" id="PF01850">
    <property type="entry name" value="PIN"/>
    <property type="match status" value="1"/>
</dbReference>
<organism evidence="2 4">
    <name type="scientific">Leptospirillum ferriphilum</name>
    <dbReference type="NCBI Taxonomy" id="178606"/>
    <lineage>
        <taxon>Bacteria</taxon>
        <taxon>Pseudomonadati</taxon>
        <taxon>Nitrospirota</taxon>
        <taxon>Nitrospiria</taxon>
        <taxon>Nitrospirales</taxon>
        <taxon>Nitrospiraceae</taxon>
        <taxon>Leptospirillum</taxon>
    </lineage>
</organism>
<dbReference type="InterPro" id="IPR002716">
    <property type="entry name" value="PIN_dom"/>
</dbReference>
<dbReference type="CDD" id="cd18686">
    <property type="entry name" value="PIN_VapC-like"/>
    <property type="match status" value="1"/>
</dbReference>
<dbReference type="EMBL" id="MPOJ01000025">
    <property type="protein sequence ID" value="OOH70343.1"/>
    <property type="molecule type" value="Genomic_DNA"/>
</dbReference>
<reference evidence="2 4" key="1">
    <citation type="submission" date="2014-06" db="EMBL/GenBank/DDBJ databases">
        <title>Draft genome sequence of iron oxidizing acidophile Leptospirillum ferriphilum DSM14647.</title>
        <authorList>
            <person name="Cardenas J.P."/>
            <person name="Lazcano M."/>
            <person name="Ossandon F.J."/>
            <person name="Corbett M."/>
            <person name="Holmes D.S."/>
            <person name="Watkin E."/>
        </authorList>
    </citation>
    <scope>NUCLEOTIDE SEQUENCE [LARGE SCALE GENOMIC DNA]</scope>
    <source>
        <strain evidence="2 4">DSM 14647</strain>
    </source>
</reference>
<accession>A0A094WC24</accession>
<feature type="domain" description="PIN" evidence="1">
    <location>
        <begin position="3"/>
        <end position="104"/>
    </location>
</feature>
<dbReference type="PATRIC" id="fig|178606.4.peg.1857"/>
<evidence type="ECO:0000259" key="1">
    <source>
        <dbReference type="Pfam" id="PF01850"/>
    </source>
</evidence>
<reference evidence="3 5" key="2">
    <citation type="submission" date="2016-11" db="EMBL/GenBank/DDBJ databases">
        <title>Comparative genomics of co-occurring bacteria in distinct bioleaching systems unravels niche-specific adaptation.</title>
        <authorList>
            <person name="Zhang X."/>
            <person name="Liu X."/>
            <person name="Yin H."/>
        </authorList>
    </citation>
    <scope>NUCLEOTIDE SEQUENCE [LARGE SCALE GENOMIC DNA]</scope>
    <source>
        <strain evidence="3 5">DX</strain>
    </source>
</reference>
<dbReference type="OrthoDB" id="199285at2"/>
<gene>
    <name evidence="3" type="ORF">BOX24_10830</name>
    <name evidence="2" type="ORF">LptCag_0263</name>
</gene>
<proteinExistence type="predicted"/>
<evidence type="ECO:0000313" key="2">
    <source>
        <dbReference type="EMBL" id="KGA93227.1"/>
    </source>
</evidence>
<dbReference type="EMBL" id="JPGK01000007">
    <property type="protein sequence ID" value="KGA93227.1"/>
    <property type="molecule type" value="Genomic_DNA"/>
</dbReference>
<dbReference type="Gene3D" id="3.40.50.1010">
    <property type="entry name" value="5'-nuclease"/>
    <property type="match status" value="1"/>
</dbReference>
<sequence>MNVVDSSGLPEYLPDSPQADFSASAIEDTEHLVVPSISLHEVFKRVLQQMGEEKALAAVALMMEGIVVELDADLVLRAATLGHEEKLPLADSVIQATARKFDAIV</sequence>